<keyword evidence="6" id="KW-0560">Oxidoreductase</keyword>
<dbReference type="PRINTS" id="PR00757">
    <property type="entry name" value="AMINEOXDASEF"/>
</dbReference>
<comment type="pathway">
    <text evidence="2">Plant hormone metabolism; auxin biosynthesis.</text>
</comment>
<dbReference type="GO" id="GO:0009851">
    <property type="term" value="P:auxin biosynthetic process"/>
    <property type="evidence" value="ECO:0007669"/>
    <property type="project" value="UniProtKB-KW"/>
</dbReference>
<comment type="catalytic activity">
    <reaction evidence="8">
        <text>L-tryptophan + O2 = indole-3-acetamide + CO2 + H2O</text>
        <dbReference type="Rhea" id="RHEA:16165"/>
        <dbReference type="ChEBI" id="CHEBI:15377"/>
        <dbReference type="ChEBI" id="CHEBI:15379"/>
        <dbReference type="ChEBI" id="CHEBI:16031"/>
        <dbReference type="ChEBI" id="CHEBI:16526"/>
        <dbReference type="ChEBI" id="CHEBI:57912"/>
        <dbReference type="EC" id="1.13.12.3"/>
    </reaction>
</comment>
<accession>A0A0R0BDL2</accession>
<dbReference type="SUPFAM" id="SSF54373">
    <property type="entry name" value="FAD-linked reductases, C-terminal domain"/>
    <property type="match status" value="1"/>
</dbReference>
<evidence type="ECO:0000256" key="5">
    <source>
        <dbReference type="ARBA" id="ARBA00017871"/>
    </source>
</evidence>
<gene>
    <name evidence="11" type="ORF">ABB25_12035</name>
</gene>
<name>A0A0R0BDL2_9GAMM</name>
<comment type="similarity">
    <text evidence="3">Belongs to the tryptophan 2-monooxygenase family.</text>
</comment>
<protein>
    <recommendedName>
        <fullName evidence="5">Tryptophan 2-monooxygenase</fullName>
        <ecNumber evidence="4">1.13.12.3</ecNumber>
    </recommendedName>
</protein>
<dbReference type="PANTHER" id="PTHR10742:SF410">
    <property type="entry name" value="LYSINE-SPECIFIC HISTONE DEMETHYLASE 2"/>
    <property type="match status" value="1"/>
</dbReference>
<feature type="domain" description="Amine oxidase" evidence="10">
    <location>
        <begin position="215"/>
        <end position="453"/>
    </location>
</feature>
<evidence type="ECO:0000259" key="10">
    <source>
        <dbReference type="Pfam" id="PF01593"/>
    </source>
</evidence>
<dbReference type="PANTHER" id="PTHR10742">
    <property type="entry name" value="FLAVIN MONOAMINE OXIDASE"/>
    <property type="match status" value="1"/>
</dbReference>
<feature type="binding site" evidence="9">
    <location>
        <position position="243"/>
    </location>
    <ligand>
        <name>FAD</name>
        <dbReference type="ChEBI" id="CHEBI:57692"/>
    </ligand>
</feature>
<comment type="cofactor">
    <cofactor evidence="1">
        <name>FAD</name>
        <dbReference type="ChEBI" id="CHEBI:57692"/>
    </cofactor>
</comment>
<dbReference type="GO" id="GO:0050361">
    <property type="term" value="F:tryptophan 2-monooxygenase activity"/>
    <property type="evidence" value="ECO:0007669"/>
    <property type="project" value="UniProtKB-EC"/>
</dbReference>
<reference evidence="11 12" key="1">
    <citation type="submission" date="2015-05" db="EMBL/GenBank/DDBJ databases">
        <title>Genome sequencing and analysis of members of genus Stenotrophomonas.</title>
        <authorList>
            <person name="Patil P.P."/>
            <person name="Midha S."/>
            <person name="Patil P.B."/>
        </authorList>
    </citation>
    <scope>NUCLEOTIDE SEQUENCE [LARGE SCALE GENOMIC DNA]</scope>
    <source>
        <strain evidence="11 12">DSM 17805</strain>
    </source>
</reference>
<evidence type="ECO:0000256" key="1">
    <source>
        <dbReference type="ARBA" id="ARBA00001974"/>
    </source>
</evidence>
<dbReference type="SUPFAM" id="SSF51905">
    <property type="entry name" value="FAD/NAD(P)-binding domain"/>
    <property type="match status" value="1"/>
</dbReference>
<evidence type="ECO:0000313" key="11">
    <source>
        <dbReference type="EMBL" id="KRG55419.1"/>
    </source>
</evidence>
<evidence type="ECO:0000256" key="2">
    <source>
        <dbReference type="ARBA" id="ARBA00004814"/>
    </source>
</evidence>
<evidence type="ECO:0000256" key="4">
    <source>
        <dbReference type="ARBA" id="ARBA00012535"/>
    </source>
</evidence>
<dbReference type="STRING" id="266128.ABB25_12035"/>
<dbReference type="InterPro" id="IPR036188">
    <property type="entry name" value="FAD/NAD-bd_sf"/>
</dbReference>
<evidence type="ECO:0000256" key="8">
    <source>
        <dbReference type="ARBA" id="ARBA00047321"/>
    </source>
</evidence>
<keyword evidence="7" id="KW-0073">Auxin biosynthesis</keyword>
<proteinExistence type="inferred from homology"/>
<dbReference type="PATRIC" id="fig|266128.3.peg.1473"/>
<evidence type="ECO:0000256" key="3">
    <source>
        <dbReference type="ARBA" id="ARBA00005833"/>
    </source>
</evidence>
<dbReference type="InterPro" id="IPR050281">
    <property type="entry name" value="Flavin_monoamine_oxidase"/>
</dbReference>
<dbReference type="AlphaFoldDB" id="A0A0R0BDL2"/>
<dbReference type="Pfam" id="PF01593">
    <property type="entry name" value="Amino_oxidase"/>
    <property type="match status" value="2"/>
</dbReference>
<dbReference type="EC" id="1.13.12.3" evidence="4"/>
<dbReference type="Proteomes" id="UP000051254">
    <property type="component" value="Unassembled WGS sequence"/>
</dbReference>
<evidence type="ECO:0000256" key="6">
    <source>
        <dbReference type="ARBA" id="ARBA00023002"/>
    </source>
</evidence>
<dbReference type="EMBL" id="LDJH01000025">
    <property type="protein sequence ID" value="KRG55419.1"/>
    <property type="molecule type" value="Genomic_DNA"/>
</dbReference>
<keyword evidence="12" id="KW-1185">Reference proteome</keyword>
<feature type="domain" description="Amine oxidase" evidence="10">
    <location>
        <begin position="28"/>
        <end position="90"/>
    </location>
</feature>
<organism evidence="11 12">
    <name type="scientific">Stenotrophomonas koreensis</name>
    <dbReference type="NCBI Taxonomy" id="266128"/>
    <lineage>
        <taxon>Bacteria</taxon>
        <taxon>Pseudomonadati</taxon>
        <taxon>Pseudomonadota</taxon>
        <taxon>Gammaproteobacteria</taxon>
        <taxon>Lysobacterales</taxon>
        <taxon>Lysobacteraceae</taxon>
        <taxon>Stenotrophomonas</taxon>
    </lineage>
</organism>
<evidence type="ECO:0000256" key="7">
    <source>
        <dbReference type="ARBA" id="ARBA00023070"/>
    </source>
</evidence>
<dbReference type="InterPro" id="IPR001613">
    <property type="entry name" value="Flavin_amine_oxidase"/>
</dbReference>
<sequence length="455" mass="47636">MALSSFPVLARPRGAGSPRDVIVVGAGLAGLAAAHALEAGGARVTVLEASDRIGGRLHTVTRNGLRFEIGGVEVGTGYARLRAEAERVGVGMVAPSVARPPASGMGFDFGTGLFPAAQWATSPHNTLAGRERDIAPPMLLSTALNELALPAIDSWTDAALLGMDVPLAQLLSSRGWSADAIALMDIGNAYSSVHTISALDVLRRDALRRHGAPGTSWIEGGSQALPEAMAASLASEVVHNAQVAAVESSARGVQVRCADGRRFQAGHVVLAIPSLPLSRIVIDPAPPAAQQAIWAGRGGNAVTTIHLQPTRPFWEDDGLPLWLWGTGILQRVFAVPGDDGRINRLIVWLNGAAAQAADKLDREARFAWAINAFERLRPASRGALVPLETRSWGGDPLAGGAFAEIMPGRFAQTLQWNNTPFGRLHFAGEQTELDVPGMEAAVKSGLRAAAAILSA</sequence>
<evidence type="ECO:0000256" key="9">
    <source>
        <dbReference type="PIRSR" id="PIRSR601613-1"/>
    </source>
</evidence>
<dbReference type="Gene3D" id="3.50.50.60">
    <property type="entry name" value="FAD/NAD(P)-binding domain"/>
    <property type="match status" value="1"/>
</dbReference>
<feature type="binding site" evidence="9">
    <location>
        <begin position="48"/>
        <end position="49"/>
    </location>
    <ligand>
        <name>FAD</name>
        <dbReference type="ChEBI" id="CHEBI:57692"/>
    </ligand>
</feature>
<evidence type="ECO:0000313" key="12">
    <source>
        <dbReference type="Proteomes" id="UP000051254"/>
    </source>
</evidence>
<comment type="caution">
    <text evidence="11">The sequence shown here is derived from an EMBL/GenBank/DDBJ whole genome shotgun (WGS) entry which is preliminary data.</text>
</comment>
<dbReference type="InterPro" id="IPR002937">
    <property type="entry name" value="Amino_oxidase"/>
</dbReference>